<feature type="non-terminal residue" evidence="1">
    <location>
        <position position="1"/>
    </location>
</feature>
<name>A0A0F9E3R5_9ZZZZ</name>
<reference evidence="1" key="1">
    <citation type="journal article" date="2015" name="Nature">
        <title>Complex archaea that bridge the gap between prokaryotes and eukaryotes.</title>
        <authorList>
            <person name="Spang A."/>
            <person name="Saw J.H."/>
            <person name="Jorgensen S.L."/>
            <person name="Zaremba-Niedzwiedzka K."/>
            <person name="Martijn J."/>
            <person name="Lind A.E."/>
            <person name="van Eijk R."/>
            <person name="Schleper C."/>
            <person name="Guy L."/>
            <person name="Ettema T.J."/>
        </authorList>
    </citation>
    <scope>NUCLEOTIDE SEQUENCE</scope>
</reference>
<evidence type="ECO:0000313" key="1">
    <source>
        <dbReference type="EMBL" id="KKL24556.1"/>
    </source>
</evidence>
<protein>
    <submittedName>
        <fullName evidence="1">Uncharacterized protein</fullName>
    </submittedName>
</protein>
<gene>
    <name evidence="1" type="ORF">LCGC14_2414130</name>
</gene>
<proteinExistence type="predicted"/>
<accession>A0A0F9E3R5</accession>
<dbReference type="AlphaFoldDB" id="A0A0F9E3R5"/>
<dbReference type="EMBL" id="LAZR01036547">
    <property type="protein sequence ID" value="KKL24556.1"/>
    <property type="molecule type" value="Genomic_DNA"/>
</dbReference>
<sequence>AAIERMGFEDVLAVVGDWHEITITLFDHMDMRPKKKAKKTTDKGKDNVVWDFGLTHYQMRKNKA</sequence>
<organism evidence="1">
    <name type="scientific">marine sediment metagenome</name>
    <dbReference type="NCBI Taxonomy" id="412755"/>
    <lineage>
        <taxon>unclassified sequences</taxon>
        <taxon>metagenomes</taxon>
        <taxon>ecological metagenomes</taxon>
    </lineage>
</organism>
<comment type="caution">
    <text evidence="1">The sequence shown here is derived from an EMBL/GenBank/DDBJ whole genome shotgun (WGS) entry which is preliminary data.</text>
</comment>